<organism evidence="2 3">
    <name type="scientific">Nocardioides panacis</name>
    <dbReference type="NCBI Taxonomy" id="2849501"/>
    <lineage>
        <taxon>Bacteria</taxon>
        <taxon>Bacillati</taxon>
        <taxon>Actinomycetota</taxon>
        <taxon>Actinomycetes</taxon>
        <taxon>Propionibacteriales</taxon>
        <taxon>Nocardioidaceae</taxon>
        <taxon>Nocardioides</taxon>
    </lineage>
</organism>
<dbReference type="EMBL" id="CP077062">
    <property type="protein sequence ID" value="QWZ10540.1"/>
    <property type="molecule type" value="Genomic_DNA"/>
</dbReference>
<feature type="region of interest" description="Disordered" evidence="1">
    <location>
        <begin position="173"/>
        <end position="200"/>
    </location>
</feature>
<feature type="compositionally biased region" description="Basic and acidic residues" evidence="1">
    <location>
        <begin position="272"/>
        <end position="284"/>
    </location>
</feature>
<feature type="region of interest" description="Disordered" evidence="1">
    <location>
        <begin position="266"/>
        <end position="286"/>
    </location>
</feature>
<evidence type="ECO:0000256" key="1">
    <source>
        <dbReference type="SAM" id="MobiDB-lite"/>
    </source>
</evidence>
<protein>
    <submittedName>
        <fullName evidence="2">Uncharacterized protein</fullName>
    </submittedName>
</protein>
<sequence length="300" mass="32653">MLSIAEELYALPPADFTGTRNQWAKQAKADGDAALAKRVGELRKPSLAAWVVNMMMRHQGEQMAQVLDLGASLRKAQADLDGDALRELTRQRRQLTTAVTQQGRELARELGQRLTESVADQVQGTVHAAMVDEDAAAAVRSGLLVTVLAATGVGDLDVADAVAVPAAIGLTARPRSRPAPRRPELSVVPDLEEGPDEKARQREADRAAAQEVVDRARAEADEAQRRVRKARKRVSKVEARTLQAAEELEEARGRVAELEHELEALDGEAVAADEKKDRSEERYAEAQQALEAAQKELGRL</sequence>
<dbReference type="Proteomes" id="UP000683575">
    <property type="component" value="Chromosome"/>
</dbReference>
<accession>A0A975T2R7</accession>
<name>A0A975T2R7_9ACTN</name>
<reference evidence="2" key="1">
    <citation type="submission" date="2021-06" db="EMBL/GenBank/DDBJ databases">
        <title>Complete genome sequence of Nocardioides sp. G188.</title>
        <authorList>
            <person name="Im W.-T."/>
        </authorList>
    </citation>
    <scope>NUCLEOTIDE SEQUENCE</scope>
    <source>
        <strain evidence="2">G188</strain>
    </source>
</reference>
<evidence type="ECO:0000313" key="3">
    <source>
        <dbReference type="Proteomes" id="UP000683575"/>
    </source>
</evidence>
<gene>
    <name evidence="2" type="ORF">KRR39_12030</name>
</gene>
<proteinExistence type="predicted"/>
<dbReference type="AlphaFoldDB" id="A0A975T2R7"/>
<evidence type="ECO:0000313" key="2">
    <source>
        <dbReference type="EMBL" id="QWZ10540.1"/>
    </source>
</evidence>
<dbReference type="KEGG" id="nps:KRR39_12030"/>
<keyword evidence="3" id="KW-1185">Reference proteome</keyword>